<feature type="region of interest" description="Disordered" evidence="1">
    <location>
        <begin position="1"/>
        <end position="20"/>
    </location>
</feature>
<feature type="compositionally biased region" description="Basic and acidic residues" evidence="1">
    <location>
        <begin position="81"/>
        <end position="92"/>
    </location>
</feature>
<feature type="compositionally biased region" description="Low complexity" evidence="1">
    <location>
        <begin position="9"/>
        <end position="20"/>
    </location>
</feature>
<dbReference type="AlphaFoldDB" id="A0A4S2QI23"/>
<evidence type="ECO:0000256" key="1">
    <source>
        <dbReference type="SAM" id="MobiDB-lite"/>
    </source>
</evidence>
<organism evidence="2 3">
    <name type="scientific">Rodentibacter pneumotropicus</name>
    <dbReference type="NCBI Taxonomy" id="758"/>
    <lineage>
        <taxon>Bacteria</taxon>
        <taxon>Pseudomonadati</taxon>
        <taxon>Pseudomonadota</taxon>
        <taxon>Gammaproteobacteria</taxon>
        <taxon>Pasteurellales</taxon>
        <taxon>Pasteurellaceae</taxon>
        <taxon>Rodentibacter</taxon>
    </lineage>
</organism>
<proteinExistence type="predicted"/>
<reference evidence="2 3" key="1">
    <citation type="journal article" date="2019" name="Vet. Microbiol.">
        <title>Development of multi locus sequence typing (MLST) of Rodentibacter pneumotropicus.</title>
        <authorList>
            <person name="Adhikary S."/>
            <person name="Bisgaard M."/>
            <person name="Boot R."/>
            <person name="Benga L."/>
            <person name="Nicklas W."/>
            <person name="Christensen H."/>
        </authorList>
    </citation>
    <scope>NUCLEOTIDE SEQUENCE [LARGE SCALE GENOMIC DNA]</scope>
    <source>
        <strain evidence="2 3">1596_07</strain>
    </source>
</reference>
<dbReference type="Proteomes" id="UP000310576">
    <property type="component" value="Unassembled WGS sequence"/>
</dbReference>
<name>A0A4S2QI23_9PAST</name>
<dbReference type="EMBL" id="QXNG01000023">
    <property type="protein sequence ID" value="THA16809.1"/>
    <property type="molecule type" value="Genomic_DNA"/>
</dbReference>
<feature type="compositionally biased region" description="Basic and acidic residues" evidence="1">
    <location>
        <begin position="118"/>
        <end position="128"/>
    </location>
</feature>
<evidence type="ECO:0000313" key="3">
    <source>
        <dbReference type="Proteomes" id="UP000310576"/>
    </source>
</evidence>
<evidence type="ECO:0000313" key="2">
    <source>
        <dbReference type="EMBL" id="THA16809.1"/>
    </source>
</evidence>
<protein>
    <submittedName>
        <fullName evidence="2">Uncharacterized protein</fullName>
    </submittedName>
</protein>
<comment type="caution">
    <text evidence="2">The sequence shown here is derived from an EMBL/GenBank/DDBJ whole genome shotgun (WGS) entry which is preliminary data.</text>
</comment>
<feature type="region of interest" description="Disordered" evidence="1">
    <location>
        <begin position="77"/>
        <end position="179"/>
    </location>
</feature>
<dbReference type="RefSeq" id="WP_136125610.1">
    <property type="nucleotide sequence ID" value="NZ_CAJUGY010000004.1"/>
</dbReference>
<feature type="compositionally biased region" description="Basic and acidic residues" evidence="1">
    <location>
        <begin position="136"/>
        <end position="179"/>
    </location>
</feature>
<accession>A0A4S2QI23</accession>
<gene>
    <name evidence="2" type="ORF">D3M76_02715</name>
</gene>
<sequence>MSEKDGLFENPNQNEEQNIEIQKRDTLLEIKEDTSSILDVLNNFGGRQIDLLAQAEKQAKARHLSDRRTNNELVRALKMPKTTEKVRSENKAKPPQLPAGEKTNNIKEKAQNTVSKPAPEKDKNKPVSEEMLPNSWKRDKDGRVRDQKGRYVKEDELAKHGIKNPQKESKNSEEETEDLARENALLDALKDVKDAVESPDNLDPLIDGVKEVTAPLGAAFDIGKTVVGTAGRGFGKLFNSQNKEQRTRDKFFNQFKKFTKSQEKAENQQTSWLKRIWKKPNGEGLFGRLFGGLMGLARLPFFFARMPFMFAMVLGRLLLKALGGVGKMGMGALGGLGKLGKGFIKKIPILGALFALGDGIGGLFDDTRDENGKSNRGKRVGSAVGTAIGGVAGSFFGPVGTIAGAMIGDWIGEKIGTWAADFDWSIIGKKITGAWDGAVGWVKETWNSISWDSFTTAISNGWNTATDWIKNQWANFDWGDFTTKVSAAWDTVSDWIKTTWDNIDWKSFGDKVSKLWDGVSNWIKETWDNIDFSGAWETTKEVAVKIKDKGVELTNKAIDGAKNAATTAKNWVTDKATSAYDSVGNWFSGMIDIANMQLATENDTVTKETLDNIEEAEKTQIINDADNYSILEKIKNILGDTLLLWREWVANFYGNEMNRGEISNGHPSTLGTQGSLSDISGVSMISGGAVDPKTGKPLRYTNAEFKGSNIDGLSKEETALAMNALSARESSSNFQAENQFGYIGGYQFGGEALADLGYVNKQKWQLFRAATKGKNIYSGGQGNSLHAQFLNDPSNWNIAGGKQAYLNSKQLQDESAVKLMNKNLQFLKGKGVQLNNVGDIVGAGFASHLKGAGNALKLFKNGTDSRDANGTSTSYYAQLGRNAMADSKALSVVSAKIAETSQGISVPQAKSIAGMNIPPITPPKDTTREIIRQVEQESAKKSTTIQSAVQPVSQTASTPDYGLQFLTQDVSDRRIAHIVTGGIAQKGRM</sequence>